<gene>
    <name evidence="1" type="ORF">S01H4_16461</name>
</gene>
<name>X0Z9N8_9ZZZZ</name>
<proteinExistence type="predicted"/>
<dbReference type="EMBL" id="BART01007221">
    <property type="protein sequence ID" value="GAG55027.1"/>
    <property type="molecule type" value="Genomic_DNA"/>
</dbReference>
<evidence type="ECO:0000313" key="1">
    <source>
        <dbReference type="EMBL" id="GAG55027.1"/>
    </source>
</evidence>
<protein>
    <recommendedName>
        <fullName evidence="2">Zinc ribbon domain-containing protein</fullName>
    </recommendedName>
</protein>
<comment type="caution">
    <text evidence="1">The sequence shown here is derived from an EMBL/GenBank/DDBJ whole genome shotgun (WGS) entry which is preliminary data.</text>
</comment>
<organism evidence="1">
    <name type="scientific">marine sediment metagenome</name>
    <dbReference type="NCBI Taxonomy" id="412755"/>
    <lineage>
        <taxon>unclassified sequences</taxon>
        <taxon>metagenomes</taxon>
        <taxon>ecological metagenomes</taxon>
    </lineage>
</organism>
<reference evidence="1" key="1">
    <citation type="journal article" date="2014" name="Front. Microbiol.">
        <title>High frequency of phylogenetically diverse reductive dehalogenase-homologous genes in deep subseafloor sedimentary metagenomes.</title>
        <authorList>
            <person name="Kawai M."/>
            <person name="Futagami T."/>
            <person name="Toyoda A."/>
            <person name="Takaki Y."/>
            <person name="Nishi S."/>
            <person name="Hori S."/>
            <person name="Arai W."/>
            <person name="Tsubouchi T."/>
            <person name="Morono Y."/>
            <person name="Uchiyama I."/>
            <person name="Ito T."/>
            <person name="Fujiyama A."/>
            <person name="Inagaki F."/>
            <person name="Takami H."/>
        </authorList>
    </citation>
    <scope>NUCLEOTIDE SEQUENCE</scope>
    <source>
        <strain evidence="1">Expedition CK06-06</strain>
    </source>
</reference>
<sequence length="122" mass="14413">MSVRKFPDRYWINIDQAEDNHDFNKQMDALANKLDKGNLYFTSRNLDDTREIKRQARELFQKYYPHLKDEECNLEIRTQPICPKCGELGAFSHEFCSECGAKLLPQGRVLESGEVVDWYNYD</sequence>
<dbReference type="AlphaFoldDB" id="X0Z9N8"/>
<evidence type="ECO:0008006" key="2">
    <source>
        <dbReference type="Google" id="ProtNLM"/>
    </source>
</evidence>
<accession>X0Z9N8</accession>